<dbReference type="InterPro" id="IPR015943">
    <property type="entry name" value="WD40/YVTN_repeat-like_dom_sf"/>
</dbReference>
<accession>A0A6C2YUG1</accession>
<dbReference type="AlphaFoldDB" id="A0A6C2YUG1"/>
<dbReference type="KEGG" id="tim:GMBLW1_46910"/>
<reference evidence="1" key="1">
    <citation type="submission" date="2019-04" db="EMBL/GenBank/DDBJ databases">
        <authorList>
            <consortium name="Science for Life Laboratories"/>
        </authorList>
    </citation>
    <scope>NUCLEOTIDE SEQUENCE</scope>
    <source>
        <strain evidence="1">MBLW1</strain>
    </source>
</reference>
<name>A0A6C2YUG1_9BACT</name>
<sequence length="291" mass="32002">MPELVWSLQSTANPRGLQMARESNELILWDDQYWITRFDSDGRSQGKVHQSARIVSATISEDGTAIVAADQSGSVFWYRPDFSIRWQESLPSKPLCVALDAPGSLVAMCDSDSQLHLFDDHGIVQSRIKLPRPLHQLRWCPGESELVGISNYGFVVRVNPQSGAITWRDTPVIHHGGLAILTETKANSLQSQAIVACFSDGVRGYDSRGNPMRFHEKQPACRDVATAVLAPLWALAGVEARIDGFRDSGAHWFHLPTASPAVGIALESSGERLYAALQDSTICCLKLPRPK</sequence>
<dbReference type="InterPro" id="IPR011044">
    <property type="entry name" value="Quino_amine_DH_bsu"/>
</dbReference>
<dbReference type="Gene3D" id="2.130.10.10">
    <property type="entry name" value="YVTN repeat-like/Quinoprotein amine dehydrogenase"/>
    <property type="match status" value="1"/>
</dbReference>
<organism evidence="1">
    <name type="scientific">Tuwongella immobilis</name>
    <dbReference type="NCBI Taxonomy" id="692036"/>
    <lineage>
        <taxon>Bacteria</taxon>
        <taxon>Pseudomonadati</taxon>
        <taxon>Planctomycetota</taxon>
        <taxon>Planctomycetia</taxon>
        <taxon>Gemmatales</taxon>
        <taxon>Gemmataceae</taxon>
        <taxon>Tuwongella</taxon>
    </lineage>
</organism>
<dbReference type="EMBL" id="LR593887">
    <property type="protein sequence ID" value="VTS06366.1"/>
    <property type="molecule type" value="Genomic_DNA"/>
</dbReference>
<dbReference type="EMBL" id="LR586016">
    <property type="protein sequence ID" value="VIP04502.1"/>
    <property type="molecule type" value="Genomic_DNA"/>
</dbReference>
<dbReference type="SUPFAM" id="SSF50969">
    <property type="entry name" value="YVTN repeat-like/Quinoprotein amine dehydrogenase"/>
    <property type="match status" value="1"/>
</dbReference>
<evidence type="ECO:0000313" key="1">
    <source>
        <dbReference type="EMBL" id="VIP04502.1"/>
    </source>
</evidence>
<protein>
    <submittedName>
        <fullName evidence="1">Wd-40 repeat-containing protein: Uncharacterized protein</fullName>
    </submittedName>
</protein>
<dbReference type="Proteomes" id="UP000464378">
    <property type="component" value="Chromosome"/>
</dbReference>
<keyword evidence="2" id="KW-1185">Reference proteome</keyword>
<evidence type="ECO:0000313" key="2">
    <source>
        <dbReference type="Proteomes" id="UP000464378"/>
    </source>
</evidence>
<dbReference type="InParanoid" id="A0A6C2YUG1"/>
<proteinExistence type="predicted"/>
<gene>
    <name evidence="1" type="ORF">GMBLW1_46910</name>
</gene>